<protein>
    <submittedName>
        <fullName evidence="3">Uncharacterized protein</fullName>
    </submittedName>
</protein>
<feature type="compositionally biased region" description="Low complexity" evidence="2">
    <location>
        <begin position="239"/>
        <end position="254"/>
    </location>
</feature>
<evidence type="ECO:0000256" key="1">
    <source>
        <dbReference type="SAM" id="Coils"/>
    </source>
</evidence>
<feature type="coiled-coil region" evidence="1">
    <location>
        <begin position="10"/>
        <end position="44"/>
    </location>
</feature>
<keyword evidence="1" id="KW-0175">Coiled coil</keyword>
<proteinExistence type="predicted"/>
<sequence>MRFTPGKQSAAPARGELQSLRNQIATLQEQLDATRRCNERQERQLYELRETLASERRGHAVVREFARDYLKELATTRRQLAEAAVLAEVGLAAAEAAVVMQPSLLRSAGDDEDEDDTATEATTEMELEATETLLGAQRGTSRNALVNGALRVLHALESAEAQRHCPPHRRKQHQHQLRHLRNPAAAAAATSSLLTLPSPTTITAVDRGTSAVHDTSASAAELLRTVSAAVRPPPNEYTSVLSSIPSPPSSSGMSLDFEEQEGRPHPHHRNERVGVTRGTGNHPNGSHG</sequence>
<dbReference type="EMBL" id="BSDZ01000008">
    <property type="protein sequence ID" value="GLI60562.1"/>
    <property type="molecule type" value="Genomic_DNA"/>
</dbReference>
<evidence type="ECO:0000313" key="3">
    <source>
        <dbReference type="EMBL" id="GLI60562.1"/>
    </source>
</evidence>
<evidence type="ECO:0000313" key="4">
    <source>
        <dbReference type="Proteomes" id="UP001165090"/>
    </source>
</evidence>
<name>A0ABQ5RU66_9CHLO</name>
<feature type="region of interest" description="Disordered" evidence="2">
    <location>
        <begin position="232"/>
        <end position="288"/>
    </location>
</feature>
<gene>
    <name evidence="3" type="ORF">VaNZ11_002720</name>
</gene>
<dbReference type="Proteomes" id="UP001165090">
    <property type="component" value="Unassembled WGS sequence"/>
</dbReference>
<keyword evidence="4" id="KW-1185">Reference proteome</keyword>
<reference evidence="3 4" key="1">
    <citation type="journal article" date="2023" name="IScience">
        <title>Expanded male sex-determining region conserved during the evolution of homothallism in the green alga Volvox.</title>
        <authorList>
            <person name="Yamamoto K."/>
            <person name="Matsuzaki R."/>
            <person name="Mahakham W."/>
            <person name="Heman W."/>
            <person name="Sekimoto H."/>
            <person name="Kawachi M."/>
            <person name="Minakuchi Y."/>
            <person name="Toyoda A."/>
            <person name="Nozaki H."/>
        </authorList>
    </citation>
    <scope>NUCLEOTIDE SEQUENCE [LARGE SCALE GENOMIC DNA]</scope>
    <source>
        <strain evidence="3 4">NIES-4468</strain>
    </source>
</reference>
<feature type="non-terminal residue" evidence="3">
    <location>
        <position position="288"/>
    </location>
</feature>
<comment type="caution">
    <text evidence="3">The sequence shown here is derived from an EMBL/GenBank/DDBJ whole genome shotgun (WGS) entry which is preliminary data.</text>
</comment>
<organism evidence="3 4">
    <name type="scientific">Volvox africanus</name>
    <dbReference type="NCBI Taxonomy" id="51714"/>
    <lineage>
        <taxon>Eukaryota</taxon>
        <taxon>Viridiplantae</taxon>
        <taxon>Chlorophyta</taxon>
        <taxon>core chlorophytes</taxon>
        <taxon>Chlorophyceae</taxon>
        <taxon>CS clade</taxon>
        <taxon>Chlamydomonadales</taxon>
        <taxon>Volvocaceae</taxon>
        <taxon>Volvox</taxon>
    </lineage>
</organism>
<accession>A0ABQ5RU66</accession>
<evidence type="ECO:0000256" key="2">
    <source>
        <dbReference type="SAM" id="MobiDB-lite"/>
    </source>
</evidence>
<feature type="compositionally biased region" description="Polar residues" evidence="2">
    <location>
        <begin position="278"/>
        <end position="288"/>
    </location>
</feature>